<feature type="domain" description="Glycosyl transferase family 1" evidence="8">
    <location>
        <begin position="290"/>
        <end position="410"/>
    </location>
</feature>
<dbReference type="EC" id="2.4.1.21" evidence="7"/>
<evidence type="ECO:0000256" key="1">
    <source>
        <dbReference type="ARBA" id="ARBA00001478"/>
    </source>
</evidence>
<dbReference type="Pfam" id="PF08323">
    <property type="entry name" value="Glyco_transf_5"/>
    <property type="match status" value="1"/>
</dbReference>
<dbReference type="SUPFAM" id="SSF53756">
    <property type="entry name" value="UDP-Glycosyltransferase/glycogen phosphorylase"/>
    <property type="match status" value="1"/>
</dbReference>
<dbReference type="RefSeq" id="WP_102237539.1">
    <property type="nucleotide sequence ID" value="NZ_BAAAIM010000001.1"/>
</dbReference>
<dbReference type="UniPathway" id="UPA00164"/>
<dbReference type="PANTHER" id="PTHR45825">
    <property type="entry name" value="GRANULE-BOUND STARCH SYNTHASE 1, CHLOROPLASTIC/AMYLOPLASTIC"/>
    <property type="match status" value="1"/>
</dbReference>
<evidence type="ECO:0000259" key="8">
    <source>
        <dbReference type="Pfam" id="PF00534"/>
    </source>
</evidence>
<dbReference type="Gene3D" id="3.40.50.2000">
    <property type="entry name" value="Glycogen Phosphorylase B"/>
    <property type="match status" value="2"/>
</dbReference>
<dbReference type="Pfam" id="PF00534">
    <property type="entry name" value="Glycos_transf_1"/>
    <property type="match status" value="1"/>
</dbReference>
<feature type="binding site" evidence="7">
    <location>
        <position position="17"/>
    </location>
    <ligand>
        <name>ADP-alpha-D-glucose</name>
        <dbReference type="ChEBI" id="CHEBI:57498"/>
    </ligand>
</feature>
<dbReference type="EMBL" id="PNHK01000001">
    <property type="protein sequence ID" value="PMD05880.1"/>
    <property type="molecule type" value="Genomic_DNA"/>
</dbReference>
<evidence type="ECO:0000256" key="3">
    <source>
        <dbReference type="ARBA" id="ARBA00010281"/>
    </source>
</evidence>
<proteinExistence type="inferred from homology"/>
<dbReference type="OrthoDB" id="6286688at2"/>
<dbReference type="CDD" id="cd03791">
    <property type="entry name" value="GT5_Glycogen_synthase_DULL1-like"/>
    <property type="match status" value="1"/>
</dbReference>
<evidence type="ECO:0000256" key="7">
    <source>
        <dbReference type="HAMAP-Rule" id="MF_00484"/>
    </source>
</evidence>
<comment type="pathway">
    <text evidence="7">Glycan biosynthesis; glycogen biosynthesis.</text>
</comment>
<protein>
    <recommendedName>
        <fullName evidence="7">Glycogen synthase</fullName>
        <ecNumber evidence="7">2.4.1.21</ecNumber>
    </recommendedName>
    <alternativeName>
        <fullName evidence="7">Starch [bacterial glycogen] synthase</fullName>
    </alternativeName>
</protein>
<dbReference type="InterPro" id="IPR013534">
    <property type="entry name" value="Starch_synth_cat_dom"/>
</dbReference>
<name>A0A2N6VP13_9MICO</name>
<evidence type="ECO:0000313" key="11">
    <source>
        <dbReference type="Proteomes" id="UP000235598"/>
    </source>
</evidence>
<dbReference type="GO" id="GO:0004373">
    <property type="term" value="F:alpha-1,4-glucan glucosyltransferase (UDP-glucose donor) activity"/>
    <property type="evidence" value="ECO:0007669"/>
    <property type="project" value="InterPro"/>
</dbReference>
<comment type="caution">
    <text evidence="10">The sequence shown here is derived from an EMBL/GenBank/DDBJ whole genome shotgun (WGS) entry which is preliminary data.</text>
</comment>
<evidence type="ECO:0000256" key="4">
    <source>
        <dbReference type="ARBA" id="ARBA00022676"/>
    </source>
</evidence>
<gene>
    <name evidence="7" type="primary">glgA</name>
    <name evidence="10" type="ORF">CJ199_00240</name>
</gene>
<evidence type="ECO:0000259" key="9">
    <source>
        <dbReference type="Pfam" id="PF08323"/>
    </source>
</evidence>
<accession>A0A2N6VP13</accession>
<sequence>MARRVLSVASESAPLVKTGGLADVVGALPSALLPLGWESRVLMPAYPGLADRAEDSSVQWETDDLFGGPARVLLGTFNDVEYLLLDAPHFFDREGGPYNVDGHDYPDNHVRFAALSWVGSRLAVEGTKDGWVPEVVHAHDWQAGLVPSYLKYAGTPVPSVMTLHNIAFQGIFGPDQLDRVNLPTWDFHPDALEYHGTVSALKAGMVHASAVNTVSPSYAQQIESPEWGFGLDGVIRMRAERGEMFGILNGIDLRVWDPENDPHVVPYSASGQEGKKKNRKALIAEFGLAKPQGPLAVVVTRLAHQKGIDMLIDAVPDYVARGGSLAVLGSGDPGYESALHDLARRFPGSVGVRIGYDEPLSHRMYAGGDSVLVPSRFEPCGLTQMYGLRYGAVPIVAATGGLKDSVTHASAENIENKTATGITFSDISTQGLSEALAYSTELFAQKKVWRSILRRGMRTPVGWESSARVYAELFERLTA</sequence>
<reference evidence="10 11" key="1">
    <citation type="submission" date="2017-09" db="EMBL/GenBank/DDBJ databases">
        <title>Bacterial strain isolated from the female urinary microbiota.</title>
        <authorList>
            <person name="Thomas-White K."/>
            <person name="Kumar N."/>
            <person name="Forster S."/>
            <person name="Putonti C."/>
            <person name="Lawley T."/>
            <person name="Wolfe A.J."/>
        </authorList>
    </citation>
    <scope>NUCLEOTIDE SEQUENCE [LARGE SCALE GENOMIC DNA]</scope>
    <source>
        <strain evidence="10 11">UMB1301</strain>
    </source>
</reference>
<dbReference type="AlphaFoldDB" id="A0A2N6VP13"/>
<dbReference type="Proteomes" id="UP000235598">
    <property type="component" value="Unassembled WGS sequence"/>
</dbReference>
<dbReference type="HAMAP" id="MF_00484">
    <property type="entry name" value="Glycogen_synth"/>
    <property type="match status" value="1"/>
</dbReference>
<dbReference type="InterPro" id="IPR001296">
    <property type="entry name" value="Glyco_trans_1"/>
</dbReference>
<dbReference type="InterPro" id="IPR011835">
    <property type="entry name" value="GS/SS"/>
</dbReference>
<organism evidence="10 11">
    <name type="scientific">Brevibacterium paucivorans</name>
    <dbReference type="NCBI Taxonomy" id="170994"/>
    <lineage>
        <taxon>Bacteria</taxon>
        <taxon>Bacillati</taxon>
        <taxon>Actinomycetota</taxon>
        <taxon>Actinomycetes</taxon>
        <taxon>Micrococcales</taxon>
        <taxon>Brevibacteriaceae</taxon>
        <taxon>Brevibacterium</taxon>
    </lineage>
</organism>
<evidence type="ECO:0000256" key="6">
    <source>
        <dbReference type="ARBA" id="ARBA00023056"/>
    </source>
</evidence>
<dbReference type="NCBIfam" id="TIGR02095">
    <property type="entry name" value="glgA"/>
    <property type="match status" value="1"/>
</dbReference>
<comment type="function">
    <text evidence="2 7">Synthesizes alpha-1,4-glucan chains using ADP-glucose.</text>
</comment>
<evidence type="ECO:0000256" key="2">
    <source>
        <dbReference type="ARBA" id="ARBA00002764"/>
    </source>
</evidence>
<dbReference type="GO" id="GO:0005829">
    <property type="term" value="C:cytosol"/>
    <property type="evidence" value="ECO:0007669"/>
    <property type="project" value="TreeGrafter"/>
</dbReference>
<keyword evidence="5 7" id="KW-0808">Transferase</keyword>
<keyword evidence="6 7" id="KW-0320">Glycogen biosynthesis</keyword>
<comment type="catalytic activity">
    <reaction evidence="1 7">
        <text>[(1-&gt;4)-alpha-D-glucosyl](n) + ADP-alpha-D-glucose = [(1-&gt;4)-alpha-D-glucosyl](n+1) + ADP + H(+)</text>
        <dbReference type="Rhea" id="RHEA:18189"/>
        <dbReference type="Rhea" id="RHEA-COMP:9584"/>
        <dbReference type="Rhea" id="RHEA-COMP:9587"/>
        <dbReference type="ChEBI" id="CHEBI:15378"/>
        <dbReference type="ChEBI" id="CHEBI:15444"/>
        <dbReference type="ChEBI" id="CHEBI:57498"/>
        <dbReference type="ChEBI" id="CHEBI:456216"/>
        <dbReference type="EC" id="2.4.1.21"/>
    </reaction>
</comment>
<evidence type="ECO:0000256" key="5">
    <source>
        <dbReference type="ARBA" id="ARBA00022679"/>
    </source>
</evidence>
<keyword evidence="4 7" id="KW-0328">Glycosyltransferase</keyword>
<feature type="domain" description="Starch synthase catalytic" evidence="9">
    <location>
        <begin position="4"/>
        <end position="236"/>
    </location>
</feature>
<evidence type="ECO:0000313" key="10">
    <source>
        <dbReference type="EMBL" id="PMD05880.1"/>
    </source>
</evidence>
<dbReference type="GO" id="GO:0009011">
    <property type="term" value="F:alpha-1,4-glucan glucosyltransferase (ADP-glucose donor) activity"/>
    <property type="evidence" value="ECO:0007669"/>
    <property type="project" value="UniProtKB-UniRule"/>
</dbReference>
<dbReference type="NCBIfam" id="NF001899">
    <property type="entry name" value="PRK00654.1-2"/>
    <property type="match status" value="1"/>
</dbReference>
<dbReference type="GO" id="GO:0005978">
    <property type="term" value="P:glycogen biosynthetic process"/>
    <property type="evidence" value="ECO:0007669"/>
    <property type="project" value="UniProtKB-UniRule"/>
</dbReference>
<dbReference type="PANTHER" id="PTHR45825:SF11">
    <property type="entry name" value="ALPHA AMYLASE DOMAIN-CONTAINING PROTEIN"/>
    <property type="match status" value="1"/>
</dbReference>
<comment type="similarity">
    <text evidence="3 7">Belongs to the glycosyltransferase 1 family. Bacterial/plant glycogen synthase subfamily.</text>
</comment>